<sequence length="319" mass="37257">MGKWRHRAPRRFFRQKASKPISSTLSPLNLLPLQDGIPHWEKEYCTLIGSIPWWKVVDSKKLCMAITMYSTLGRLSWERQVGAEKKEDRTFGYYSFDGHNWLPDTSTNPWECDNVKNETQGWNQGNNRTSLINGDDNPWERSITQSNERMENTAWEDSRDKSWRWSQMGKDSLSKDWDDGGNAWERDCQGVTHVKGNNRWGDPLCKSWGSNQPETKKMDCGENPWECSSSQNKKALMTDKGWKDCRGDDRHWKKCDSHNNQTNNLDFRIVSTGWGARNGGGQKREHSHQYISGHQSSRFRGSDCQTGRYWRRENNKRVN</sequence>
<gene>
    <name evidence="2" type="ORF">M0R45_036784</name>
</gene>
<dbReference type="Proteomes" id="UP001457282">
    <property type="component" value="Unassembled WGS sequence"/>
</dbReference>
<dbReference type="AlphaFoldDB" id="A0AAW1W1P0"/>
<keyword evidence="3" id="KW-1185">Reference proteome</keyword>
<protein>
    <submittedName>
        <fullName evidence="2">Uncharacterized protein</fullName>
    </submittedName>
</protein>
<dbReference type="EMBL" id="JBEDUW010000007">
    <property type="protein sequence ID" value="KAK9912952.1"/>
    <property type="molecule type" value="Genomic_DNA"/>
</dbReference>
<organism evidence="2 3">
    <name type="scientific">Rubus argutus</name>
    <name type="common">Southern blackberry</name>
    <dbReference type="NCBI Taxonomy" id="59490"/>
    <lineage>
        <taxon>Eukaryota</taxon>
        <taxon>Viridiplantae</taxon>
        <taxon>Streptophyta</taxon>
        <taxon>Embryophyta</taxon>
        <taxon>Tracheophyta</taxon>
        <taxon>Spermatophyta</taxon>
        <taxon>Magnoliopsida</taxon>
        <taxon>eudicotyledons</taxon>
        <taxon>Gunneridae</taxon>
        <taxon>Pentapetalae</taxon>
        <taxon>rosids</taxon>
        <taxon>fabids</taxon>
        <taxon>Rosales</taxon>
        <taxon>Rosaceae</taxon>
        <taxon>Rosoideae</taxon>
        <taxon>Rosoideae incertae sedis</taxon>
        <taxon>Rubus</taxon>
    </lineage>
</organism>
<evidence type="ECO:0000313" key="3">
    <source>
        <dbReference type="Proteomes" id="UP001457282"/>
    </source>
</evidence>
<accession>A0AAW1W1P0</accession>
<dbReference type="PANTHER" id="PTHR34567">
    <property type="entry name" value="FK506-BINDING-LIKE PROTEIN"/>
    <property type="match status" value="1"/>
</dbReference>
<dbReference type="PANTHER" id="PTHR34567:SF9">
    <property type="entry name" value="CONTAINING PROTEIN, PUTATIVE-RELATED"/>
    <property type="match status" value="1"/>
</dbReference>
<feature type="compositionally biased region" description="Polar residues" evidence="1">
    <location>
        <begin position="118"/>
        <end position="132"/>
    </location>
</feature>
<evidence type="ECO:0000256" key="1">
    <source>
        <dbReference type="SAM" id="MobiDB-lite"/>
    </source>
</evidence>
<comment type="caution">
    <text evidence="2">The sequence shown here is derived from an EMBL/GenBank/DDBJ whole genome shotgun (WGS) entry which is preliminary data.</text>
</comment>
<proteinExistence type="predicted"/>
<feature type="region of interest" description="Disordered" evidence="1">
    <location>
        <begin position="118"/>
        <end position="138"/>
    </location>
</feature>
<reference evidence="2 3" key="1">
    <citation type="journal article" date="2023" name="G3 (Bethesda)">
        <title>A chromosome-length genome assembly and annotation of blackberry (Rubus argutus, cv. 'Hillquist').</title>
        <authorList>
            <person name="Bruna T."/>
            <person name="Aryal R."/>
            <person name="Dudchenko O."/>
            <person name="Sargent D.J."/>
            <person name="Mead D."/>
            <person name="Buti M."/>
            <person name="Cavallini A."/>
            <person name="Hytonen T."/>
            <person name="Andres J."/>
            <person name="Pham M."/>
            <person name="Weisz D."/>
            <person name="Mascagni F."/>
            <person name="Usai G."/>
            <person name="Natali L."/>
            <person name="Bassil N."/>
            <person name="Fernandez G.E."/>
            <person name="Lomsadze A."/>
            <person name="Armour M."/>
            <person name="Olukolu B."/>
            <person name="Poorten T."/>
            <person name="Britton C."/>
            <person name="Davik J."/>
            <person name="Ashrafi H."/>
            <person name="Aiden E.L."/>
            <person name="Borodovsky M."/>
            <person name="Worthington M."/>
        </authorList>
    </citation>
    <scope>NUCLEOTIDE SEQUENCE [LARGE SCALE GENOMIC DNA]</scope>
    <source>
        <strain evidence="2">PI 553951</strain>
    </source>
</reference>
<evidence type="ECO:0000313" key="2">
    <source>
        <dbReference type="EMBL" id="KAK9912952.1"/>
    </source>
</evidence>
<name>A0AAW1W1P0_RUBAR</name>